<organism evidence="2 3">
    <name type="scientific">Rhodococcus phage Weasels2</name>
    <dbReference type="NCBI Taxonomy" id="1897437"/>
    <lineage>
        <taxon>Viruses</taxon>
        <taxon>Duplodnaviria</taxon>
        <taxon>Heunggongvirae</taxon>
        <taxon>Uroviricota</taxon>
        <taxon>Caudoviricetes</taxon>
        <taxon>Weaselvirus</taxon>
        <taxon>Weaselvirus weasel</taxon>
    </lineage>
</organism>
<protein>
    <submittedName>
        <fullName evidence="2">Terminase associated HNH endonuclease</fullName>
    </submittedName>
</protein>
<keyword evidence="2" id="KW-0540">Nuclease</keyword>
<dbReference type="GO" id="GO:0004519">
    <property type="term" value="F:endonuclease activity"/>
    <property type="evidence" value="ECO:0007669"/>
    <property type="project" value="UniProtKB-KW"/>
</dbReference>
<dbReference type="Pfam" id="PF01844">
    <property type="entry name" value="HNH"/>
    <property type="match status" value="1"/>
</dbReference>
<dbReference type="OrthoDB" id="9918at10239"/>
<dbReference type="GO" id="GO:0003676">
    <property type="term" value="F:nucleic acid binding"/>
    <property type="evidence" value="ECO:0007669"/>
    <property type="project" value="InterPro"/>
</dbReference>
<keyword evidence="2" id="KW-0255">Endonuclease</keyword>
<accession>A0A1I9SA98</accession>
<gene>
    <name evidence="2" type="ORF">SEA_WEASELS2_115</name>
</gene>
<dbReference type="EMBL" id="KX774321">
    <property type="protein sequence ID" value="AOZ63704.1"/>
    <property type="molecule type" value="Genomic_DNA"/>
</dbReference>
<reference evidence="3" key="1">
    <citation type="submission" date="2016-08" db="EMBL/GenBank/DDBJ databases">
        <authorList>
            <person name="Seilhamer J.J."/>
        </authorList>
    </citation>
    <scope>NUCLEOTIDE SEQUENCE [LARGE SCALE GENOMIC DNA]</scope>
</reference>
<evidence type="ECO:0000313" key="3">
    <source>
        <dbReference type="Proteomes" id="UP000224902"/>
    </source>
</evidence>
<dbReference type="GO" id="GO:0008270">
    <property type="term" value="F:zinc ion binding"/>
    <property type="evidence" value="ECO:0007669"/>
    <property type="project" value="InterPro"/>
</dbReference>
<keyword evidence="3" id="KW-1185">Reference proteome</keyword>
<evidence type="ECO:0000259" key="1">
    <source>
        <dbReference type="SMART" id="SM00507"/>
    </source>
</evidence>
<dbReference type="Proteomes" id="UP000224902">
    <property type="component" value="Segment"/>
</dbReference>
<proteinExistence type="predicted"/>
<dbReference type="SMART" id="SM00507">
    <property type="entry name" value="HNHc"/>
    <property type="match status" value="1"/>
</dbReference>
<dbReference type="CDD" id="cd00085">
    <property type="entry name" value="HNHc"/>
    <property type="match status" value="1"/>
</dbReference>
<dbReference type="InterPro" id="IPR003615">
    <property type="entry name" value="HNH_nuc"/>
</dbReference>
<sequence length="164" mass="18613">MLVFSRAAERIAFLIERDGDKCTFPGCTRKFTNKDFRTTDHIIPVSKGGLDEPENWTLMHQTCNGKKGDRQWIAYGVLEPIPDKVIKPKKEKHKDPCTQCNEGRSLAKHETCEVCGSEPQPKAYPRYAQKLPKECSHSGEDFCWACLLDYIPRKSALETLLTGP</sequence>
<dbReference type="Gene3D" id="1.10.30.50">
    <property type="match status" value="1"/>
</dbReference>
<feature type="domain" description="HNH nuclease" evidence="1">
    <location>
        <begin position="9"/>
        <end position="65"/>
    </location>
</feature>
<keyword evidence="2" id="KW-0378">Hydrolase</keyword>
<dbReference type="InterPro" id="IPR002711">
    <property type="entry name" value="HNH"/>
</dbReference>
<evidence type="ECO:0000313" key="2">
    <source>
        <dbReference type="EMBL" id="AOZ63704.1"/>
    </source>
</evidence>
<name>A0A1I9SA98_9CAUD</name>